<keyword evidence="3" id="KW-0813">Transport</keyword>
<dbReference type="Proteomes" id="UP000251197">
    <property type="component" value="Unassembled WGS sequence"/>
</dbReference>
<evidence type="ECO:0000256" key="6">
    <source>
        <dbReference type="ARBA" id="ARBA00023136"/>
    </source>
</evidence>
<dbReference type="PANTHER" id="PTHR10010:SF39">
    <property type="entry name" value="PHOU DOMAIN-CONTAINING PROTEIN"/>
    <property type="match status" value="1"/>
</dbReference>
<comment type="subcellular location">
    <subcellularLocation>
        <location evidence="1">Cell membrane</location>
        <topology evidence="1">Multi-pass membrane protein</topology>
    </subcellularLocation>
</comment>
<proteinExistence type="predicted"/>
<name>A0A2X2TCD8_9ENTR</name>
<dbReference type="AlphaFoldDB" id="A0A2X2TCD8"/>
<accession>A0A2X2TCD8</accession>
<organism evidence="9 10">
    <name type="scientific">Cedecea neteri</name>
    <dbReference type="NCBI Taxonomy" id="158822"/>
    <lineage>
        <taxon>Bacteria</taxon>
        <taxon>Pseudomonadati</taxon>
        <taxon>Pseudomonadota</taxon>
        <taxon>Gammaproteobacteria</taxon>
        <taxon>Enterobacterales</taxon>
        <taxon>Enterobacteriaceae</taxon>
        <taxon>Cedecea</taxon>
    </lineage>
</organism>
<dbReference type="NCBIfam" id="TIGR01013">
    <property type="entry name" value="2a58"/>
    <property type="match status" value="1"/>
</dbReference>
<dbReference type="InterPro" id="IPR026022">
    <property type="entry name" value="PhoU_dom"/>
</dbReference>
<evidence type="ECO:0000256" key="4">
    <source>
        <dbReference type="ARBA" id="ARBA00022692"/>
    </source>
</evidence>
<feature type="domain" description="PhoU" evidence="8">
    <location>
        <begin position="134"/>
        <end position="217"/>
    </location>
</feature>
<sequence>MWRCAWSIGANLGSGLLAMINNSAANAAARRVALGSLLFKLVGSLLVLPFVHVLARLMHHLPLPESELVIYFHVFYNLIRCLVMVPFAEPMARFCRRVISEAPEVDARMKPKHLDPTALDTPALGLSNAARETLRMGDVLEQMLETWSKVMHGEPRQEKELRKLADDVDVLYTAIKLYLAQMPKEDLVEMESRRWAEIIEMSLNLEQAADIIERMGSEVADKSLAARRAFSPDGLTELDNLLQQLISNLQLSLSVFFSSDLGSARRLRRNKHRFRIMNRRYSHAHVDRLHQQNVQSIETSSLHLGLLGDMKRLNSLFCSVAYSVLDQPDDDDERDEY</sequence>
<dbReference type="SUPFAM" id="SSF109755">
    <property type="entry name" value="PhoU-like"/>
    <property type="match status" value="1"/>
</dbReference>
<feature type="transmembrane region" description="Helical" evidence="7">
    <location>
        <begin position="37"/>
        <end position="58"/>
    </location>
</feature>
<keyword evidence="6 7" id="KW-0472">Membrane</keyword>
<dbReference type="InterPro" id="IPR003841">
    <property type="entry name" value="Na/Pi_transpt"/>
</dbReference>
<evidence type="ECO:0000259" key="8">
    <source>
        <dbReference type="Pfam" id="PF01895"/>
    </source>
</evidence>
<protein>
    <submittedName>
        <fullName evidence="9">Sodium-dependent inorganic phosphate (Pi) transporter</fullName>
    </submittedName>
</protein>
<dbReference type="InterPro" id="IPR038078">
    <property type="entry name" value="PhoU-like_sf"/>
</dbReference>
<evidence type="ECO:0000256" key="7">
    <source>
        <dbReference type="SAM" id="Phobius"/>
    </source>
</evidence>
<evidence type="ECO:0000256" key="5">
    <source>
        <dbReference type="ARBA" id="ARBA00022989"/>
    </source>
</evidence>
<dbReference type="Pfam" id="PF01895">
    <property type="entry name" value="PhoU"/>
    <property type="match status" value="1"/>
</dbReference>
<keyword evidence="4 7" id="KW-0812">Transmembrane</keyword>
<evidence type="ECO:0000313" key="9">
    <source>
        <dbReference type="EMBL" id="SQA98253.1"/>
    </source>
</evidence>
<dbReference type="GO" id="GO:0044341">
    <property type="term" value="P:sodium-dependent phosphate transport"/>
    <property type="evidence" value="ECO:0007669"/>
    <property type="project" value="InterPro"/>
</dbReference>
<keyword evidence="2" id="KW-1003">Cell membrane</keyword>
<dbReference type="EMBL" id="UAVU01000003">
    <property type="protein sequence ID" value="SQA98253.1"/>
    <property type="molecule type" value="Genomic_DNA"/>
</dbReference>
<gene>
    <name evidence="9" type="ORF">NCTC12120_02107</name>
</gene>
<dbReference type="PANTHER" id="PTHR10010">
    <property type="entry name" value="SOLUTE CARRIER FAMILY 34 SODIUM PHOSPHATE , MEMBER 2-RELATED"/>
    <property type="match status" value="1"/>
</dbReference>
<keyword evidence="3" id="KW-0592">Phosphate transport</keyword>
<reference evidence="9 10" key="1">
    <citation type="submission" date="2018-06" db="EMBL/GenBank/DDBJ databases">
        <authorList>
            <consortium name="Pathogen Informatics"/>
            <person name="Doyle S."/>
        </authorList>
    </citation>
    <scope>NUCLEOTIDE SEQUENCE [LARGE SCALE GENOMIC DNA]</scope>
    <source>
        <strain evidence="9 10">NCTC12120</strain>
    </source>
</reference>
<dbReference type="GO" id="GO:0005436">
    <property type="term" value="F:sodium:phosphate symporter activity"/>
    <property type="evidence" value="ECO:0007669"/>
    <property type="project" value="InterPro"/>
</dbReference>
<evidence type="ECO:0000256" key="3">
    <source>
        <dbReference type="ARBA" id="ARBA00022592"/>
    </source>
</evidence>
<dbReference type="Gene3D" id="1.20.58.220">
    <property type="entry name" value="Phosphate transport system protein phou homolog 2, domain 2"/>
    <property type="match status" value="1"/>
</dbReference>
<dbReference type="STRING" id="158822.LH23_06560"/>
<evidence type="ECO:0000256" key="1">
    <source>
        <dbReference type="ARBA" id="ARBA00004651"/>
    </source>
</evidence>
<evidence type="ECO:0000313" key="10">
    <source>
        <dbReference type="Proteomes" id="UP000251197"/>
    </source>
</evidence>
<feature type="transmembrane region" description="Helical" evidence="7">
    <location>
        <begin position="70"/>
        <end position="88"/>
    </location>
</feature>
<dbReference type="GO" id="GO:0005886">
    <property type="term" value="C:plasma membrane"/>
    <property type="evidence" value="ECO:0007669"/>
    <property type="project" value="UniProtKB-SubCell"/>
</dbReference>
<keyword evidence="5 7" id="KW-1133">Transmembrane helix</keyword>
<evidence type="ECO:0000256" key="2">
    <source>
        <dbReference type="ARBA" id="ARBA00022475"/>
    </source>
</evidence>